<evidence type="ECO:0000313" key="3">
    <source>
        <dbReference type="Proteomes" id="UP001146120"/>
    </source>
</evidence>
<feature type="region of interest" description="Disordered" evidence="1">
    <location>
        <begin position="38"/>
        <end position="59"/>
    </location>
</feature>
<feature type="compositionally biased region" description="Basic residues" evidence="1">
    <location>
        <begin position="43"/>
        <end position="59"/>
    </location>
</feature>
<comment type="caution">
    <text evidence="2">The sequence shown here is derived from an EMBL/GenBank/DDBJ whole genome shotgun (WGS) entry which is preliminary data.</text>
</comment>
<accession>A0AAV2YI00</accession>
<dbReference type="Proteomes" id="UP001146120">
    <property type="component" value="Unassembled WGS sequence"/>
</dbReference>
<protein>
    <submittedName>
        <fullName evidence="2">Uncharacterized protein</fullName>
    </submittedName>
</protein>
<keyword evidence="3" id="KW-1185">Reference proteome</keyword>
<proteinExistence type="predicted"/>
<reference evidence="2" key="2">
    <citation type="journal article" date="2023" name="Microbiol Resour">
        <title>Decontamination and Annotation of the Draft Genome Sequence of the Oomycete Lagenidium giganteum ARSEF 373.</title>
        <authorList>
            <person name="Morgan W.R."/>
            <person name="Tartar A."/>
        </authorList>
    </citation>
    <scope>NUCLEOTIDE SEQUENCE</scope>
    <source>
        <strain evidence="2">ARSEF 373</strain>
    </source>
</reference>
<name>A0AAV2YI00_9STRA</name>
<evidence type="ECO:0000313" key="2">
    <source>
        <dbReference type="EMBL" id="DAZ93675.1"/>
    </source>
</evidence>
<dbReference type="AlphaFoldDB" id="A0AAV2YI00"/>
<sequence>MLSEFKGKVTAFYGSVFEPLLMLCFEVAECESKTYAASLQSRPRPRKKPTARSAKKQSKKTVRFRSFDMSCLNLQYVEDDRSAAVVDNVLQHYDEIMEQARAVVQFAADSTNDELLKKSLELMDKCCEEKDRDADSTQIFLEAFARADTHLQHEIKVCGHYYATELTSMLSSHSTTRKDDSAPFLVQMFSGLLSSAVRYKLRVIFLPLDPNRVSEEPSEDQNDELCRPDHPYNHQDLGAAVHRALEELHTFEVAKNSVLQLAEGRELESFSSEDMDVVVQYSSAVRFLHFYLTQSLSTLHMEDGNDETWAEVRSLCSMAQRFVNYVGPTM</sequence>
<organism evidence="2 3">
    <name type="scientific">Lagenidium giganteum</name>
    <dbReference type="NCBI Taxonomy" id="4803"/>
    <lineage>
        <taxon>Eukaryota</taxon>
        <taxon>Sar</taxon>
        <taxon>Stramenopiles</taxon>
        <taxon>Oomycota</taxon>
        <taxon>Peronosporomycetes</taxon>
        <taxon>Pythiales</taxon>
        <taxon>Pythiaceae</taxon>
    </lineage>
</organism>
<evidence type="ECO:0000256" key="1">
    <source>
        <dbReference type="SAM" id="MobiDB-lite"/>
    </source>
</evidence>
<reference evidence="2" key="1">
    <citation type="submission" date="2022-11" db="EMBL/GenBank/DDBJ databases">
        <authorList>
            <person name="Morgan W.R."/>
            <person name="Tartar A."/>
        </authorList>
    </citation>
    <scope>NUCLEOTIDE SEQUENCE</scope>
    <source>
        <strain evidence="2">ARSEF 373</strain>
    </source>
</reference>
<gene>
    <name evidence="2" type="ORF">N0F65_008183</name>
</gene>
<dbReference type="EMBL" id="DAKRPA010000299">
    <property type="protein sequence ID" value="DAZ93675.1"/>
    <property type="molecule type" value="Genomic_DNA"/>
</dbReference>